<keyword evidence="2" id="KW-1185">Reference proteome</keyword>
<gene>
    <name evidence="1" type="ORF">IV88_GL001165</name>
</gene>
<protein>
    <submittedName>
        <fullName evidence="1">Uncharacterized protein</fullName>
    </submittedName>
</protein>
<evidence type="ECO:0000313" key="1">
    <source>
        <dbReference type="EMBL" id="KRO22380.1"/>
    </source>
</evidence>
<organism evidence="1 2">
    <name type="scientific">Pediococcus argentinicus</name>
    <dbReference type="NCBI Taxonomy" id="480391"/>
    <lineage>
        <taxon>Bacteria</taxon>
        <taxon>Bacillati</taxon>
        <taxon>Bacillota</taxon>
        <taxon>Bacilli</taxon>
        <taxon>Lactobacillales</taxon>
        <taxon>Lactobacillaceae</taxon>
        <taxon>Pediococcus</taxon>
    </lineage>
</organism>
<dbReference type="EMBL" id="JQCQ01000038">
    <property type="protein sequence ID" value="KRO22380.1"/>
    <property type="molecule type" value="Genomic_DNA"/>
</dbReference>
<proteinExistence type="predicted"/>
<dbReference type="AlphaFoldDB" id="A0A0R2NAS3"/>
<dbReference type="Proteomes" id="UP000051249">
    <property type="component" value="Unassembled WGS sequence"/>
</dbReference>
<name>A0A0R2NAS3_9LACO</name>
<accession>A0A0R2NAS3</accession>
<comment type="caution">
    <text evidence="1">The sequence shown here is derived from an EMBL/GenBank/DDBJ whole genome shotgun (WGS) entry which is preliminary data.</text>
</comment>
<reference evidence="1 2" key="1">
    <citation type="journal article" date="2015" name="Genome Announc.">
        <title>Expanding the biotechnology potential of lactobacilli through comparative genomics of 213 strains and associated genera.</title>
        <authorList>
            <person name="Sun Z."/>
            <person name="Harris H.M."/>
            <person name="McCann A."/>
            <person name="Guo C."/>
            <person name="Argimon S."/>
            <person name="Zhang W."/>
            <person name="Yang X."/>
            <person name="Jeffery I.B."/>
            <person name="Cooney J.C."/>
            <person name="Kagawa T.F."/>
            <person name="Liu W."/>
            <person name="Song Y."/>
            <person name="Salvetti E."/>
            <person name="Wrobel A."/>
            <person name="Rasinkangas P."/>
            <person name="Parkhill J."/>
            <person name="Rea M.C."/>
            <person name="O'Sullivan O."/>
            <person name="Ritari J."/>
            <person name="Douillard F.P."/>
            <person name="Paul Ross R."/>
            <person name="Yang R."/>
            <person name="Briner A.E."/>
            <person name="Felis G.E."/>
            <person name="de Vos W.M."/>
            <person name="Barrangou R."/>
            <person name="Klaenhammer T.R."/>
            <person name="Caufield P.W."/>
            <person name="Cui Y."/>
            <person name="Zhang H."/>
            <person name="O'Toole P.W."/>
        </authorList>
    </citation>
    <scope>NUCLEOTIDE SEQUENCE [LARGE SCALE GENOMIC DNA]</scope>
    <source>
        <strain evidence="1 2">DSM 23026</strain>
    </source>
</reference>
<evidence type="ECO:0000313" key="2">
    <source>
        <dbReference type="Proteomes" id="UP000051249"/>
    </source>
</evidence>
<dbReference type="PATRIC" id="fig|480391.4.peg.1183"/>
<dbReference type="RefSeq" id="WP_157059332.1">
    <property type="nucleotide sequence ID" value="NZ_BJZZ01000039.1"/>
</dbReference>
<sequence length="50" mass="5625">MSNKTKAFDGIVNDMAKEDPSLLLRVKNEDEKLAATIALYDELENNRTAK</sequence>